<feature type="transmembrane region" description="Helical" evidence="7">
    <location>
        <begin position="20"/>
        <end position="37"/>
    </location>
</feature>
<dbReference type="KEGG" id="dau:Daud_2000"/>
<organism evidence="10 11">
    <name type="scientific">Desulforudis audaxviator (strain MP104C)</name>
    <dbReference type="NCBI Taxonomy" id="477974"/>
    <lineage>
        <taxon>Bacteria</taxon>
        <taxon>Bacillati</taxon>
        <taxon>Bacillota</taxon>
        <taxon>Clostridia</taxon>
        <taxon>Thermoanaerobacterales</taxon>
        <taxon>Candidatus Desulforudaceae</taxon>
        <taxon>Candidatus Desulforudis</taxon>
    </lineage>
</organism>
<keyword evidence="5 7" id="KW-1133">Transmembrane helix</keyword>
<accession>B1I642</accession>
<dbReference type="SUPFAM" id="SSF160240">
    <property type="entry name" value="Cation efflux protein cytoplasmic domain-like"/>
    <property type="match status" value="1"/>
</dbReference>
<evidence type="ECO:0000256" key="6">
    <source>
        <dbReference type="ARBA" id="ARBA00023136"/>
    </source>
</evidence>
<feature type="transmembrane region" description="Helical" evidence="7">
    <location>
        <begin position="88"/>
        <end position="108"/>
    </location>
</feature>
<comment type="similarity">
    <text evidence="2">Belongs to the cation diffusion facilitator (CDF) transporter (TC 2.A.4) family.</text>
</comment>
<keyword evidence="4 7" id="KW-0812">Transmembrane</keyword>
<dbReference type="PANTHER" id="PTHR43840:SF15">
    <property type="entry name" value="MITOCHONDRIAL METAL TRANSPORTER 1-RELATED"/>
    <property type="match status" value="1"/>
</dbReference>
<dbReference type="NCBIfam" id="TIGR01297">
    <property type="entry name" value="CDF"/>
    <property type="match status" value="1"/>
</dbReference>
<evidence type="ECO:0000256" key="5">
    <source>
        <dbReference type="ARBA" id="ARBA00022989"/>
    </source>
</evidence>
<dbReference type="InterPro" id="IPR027469">
    <property type="entry name" value="Cation_efflux_TMD_sf"/>
</dbReference>
<proteinExistence type="inferred from homology"/>
<evidence type="ECO:0000256" key="7">
    <source>
        <dbReference type="SAM" id="Phobius"/>
    </source>
</evidence>
<feature type="domain" description="Cation efflux protein transmembrane" evidence="8">
    <location>
        <begin position="1"/>
        <end position="182"/>
    </location>
</feature>
<reference evidence="10 11" key="2">
    <citation type="journal article" date="2008" name="Science">
        <title>Environmental genomics reveals a single-species ecosystem deep within Earth.</title>
        <authorList>
            <person name="Chivian D."/>
            <person name="Brodie E.L."/>
            <person name="Alm E.J."/>
            <person name="Culley D.E."/>
            <person name="Dehal P.S."/>
            <person name="Desantis T.Z."/>
            <person name="Gihring T.M."/>
            <person name="Lapidus A."/>
            <person name="Lin L.H."/>
            <person name="Lowry S.R."/>
            <person name="Moser D.P."/>
            <person name="Richardson P.M."/>
            <person name="Southam G."/>
            <person name="Wanger G."/>
            <person name="Pratt L.M."/>
            <person name="Andersen G.L."/>
            <person name="Hazen T.C."/>
            <person name="Brockman F.J."/>
            <person name="Arkin A.P."/>
            <person name="Onstott T.C."/>
        </authorList>
    </citation>
    <scope>NUCLEOTIDE SEQUENCE [LARGE SCALE GENOMIC DNA]</scope>
    <source>
        <strain evidence="10 11">MP104C</strain>
    </source>
</reference>
<dbReference type="EMBL" id="CP000860">
    <property type="protein sequence ID" value="ACA60491.1"/>
    <property type="molecule type" value="Genomic_DNA"/>
</dbReference>
<dbReference type="InterPro" id="IPR050291">
    <property type="entry name" value="CDF_Transporter"/>
</dbReference>
<dbReference type="AlphaFoldDB" id="B1I642"/>
<sequence length="285" mass="30568">MLGKLAAGFFMGSVSVISDGVHSGIDLLAALIALTAVRQSAKPADERHRFGHGKFENLASIAEAGLIALAAGAIIFNAVPRLFSPTPVGALGLGAGVVLTAIVVNSILSQYLFQVARETDSPALEADAWHLRSDVYTSVAVLVGLGLIHVTGQLIIDPLIGILVSLLILRAAYRLIRDALRSVLDVRLPEEDEAAILAVLERHRAGYVEFHQLRTRKAGPERHIDLHLVTPAHGSVAEAHALCDRIEKEIEALFPNRVHVLIHIEPCDDRCAGCPKPVKSDCPNE</sequence>
<dbReference type="Pfam" id="PF01545">
    <property type="entry name" value="Cation_efflux"/>
    <property type="match status" value="1"/>
</dbReference>
<gene>
    <name evidence="10" type="ordered locus">Daud_2000</name>
</gene>
<dbReference type="GO" id="GO:0015086">
    <property type="term" value="F:cadmium ion transmembrane transporter activity"/>
    <property type="evidence" value="ECO:0007669"/>
    <property type="project" value="TreeGrafter"/>
</dbReference>
<dbReference type="SUPFAM" id="SSF161111">
    <property type="entry name" value="Cation efflux protein transmembrane domain-like"/>
    <property type="match status" value="1"/>
</dbReference>
<keyword evidence="3" id="KW-0813">Transport</keyword>
<evidence type="ECO:0000256" key="4">
    <source>
        <dbReference type="ARBA" id="ARBA00022692"/>
    </source>
</evidence>
<feature type="transmembrane region" description="Helical" evidence="7">
    <location>
        <begin position="129"/>
        <end position="148"/>
    </location>
</feature>
<evidence type="ECO:0000256" key="2">
    <source>
        <dbReference type="ARBA" id="ARBA00008114"/>
    </source>
</evidence>
<dbReference type="GO" id="GO:0015093">
    <property type="term" value="F:ferrous iron transmembrane transporter activity"/>
    <property type="evidence" value="ECO:0007669"/>
    <property type="project" value="TreeGrafter"/>
</dbReference>
<dbReference type="STRING" id="477974.Daud_2000"/>
<dbReference type="OrthoDB" id="9806522at2"/>
<dbReference type="GO" id="GO:0006882">
    <property type="term" value="P:intracellular zinc ion homeostasis"/>
    <property type="evidence" value="ECO:0007669"/>
    <property type="project" value="TreeGrafter"/>
</dbReference>
<evidence type="ECO:0000259" key="9">
    <source>
        <dbReference type="Pfam" id="PF16916"/>
    </source>
</evidence>
<feature type="transmembrane region" description="Helical" evidence="7">
    <location>
        <begin position="58"/>
        <end position="76"/>
    </location>
</feature>
<evidence type="ECO:0000313" key="11">
    <source>
        <dbReference type="Proteomes" id="UP000008544"/>
    </source>
</evidence>
<dbReference type="InterPro" id="IPR002524">
    <property type="entry name" value="Cation_efflux"/>
</dbReference>
<evidence type="ECO:0000256" key="3">
    <source>
        <dbReference type="ARBA" id="ARBA00022448"/>
    </source>
</evidence>
<dbReference type="eggNOG" id="COG0053">
    <property type="taxonomic scope" value="Bacteria"/>
</dbReference>
<dbReference type="GO" id="GO:0005886">
    <property type="term" value="C:plasma membrane"/>
    <property type="evidence" value="ECO:0007669"/>
    <property type="project" value="TreeGrafter"/>
</dbReference>
<keyword evidence="6 7" id="KW-0472">Membrane</keyword>
<name>B1I642_DESAP</name>
<dbReference type="GO" id="GO:0015341">
    <property type="term" value="F:zinc efflux antiporter activity"/>
    <property type="evidence" value="ECO:0007669"/>
    <property type="project" value="TreeGrafter"/>
</dbReference>
<reference evidence="11" key="1">
    <citation type="submission" date="2007-10" db="EMBL/GenBank/DDBJ databases">
        <title>Complete sequence of chromosome of Desulforudis audaxviator MP104C.</title>
        <authorList>
            <person name="Copeland A."/>
            <person name="Lucas S."/>
            <person name="Lapidus A."/>
            <person name="Barry K."/>
            <person name="Glavina del Rio T."/>
            <person name="Dalin E."/>
            <person name="Tice H."/>
            <person name="Bruce D."/>
            <person name="Pitluck S."/>
            <person name="Lowry S.R."/>
            <person name="Larimer F."/>
            <person name="Land M.L."/>
            <person name="Hauser L."/>
            <person name="Kyrpides N."/>
            <person name="Ivanova N.N."/>
            <person name="Richardson P."/>
        </authorList>
    </citation>
    <scope>NUCLEOTIDE SEQUENCE [LARGE SCALE GENOMIC DNA]</scope>
    <source>
        <strain evidence="11">MP104C</strain>
    </source>
</reference>
<dbReference type="Pfam" id="PF16916">
    <property type="entry name" value="ZT_dimer"/>
    <property type="match status" value="1"/>
</dbReference>
<dbReference type="HOGENOM" id="CLU_013430_3_0_9"/>
<comment type="subcellular location">
    <subcellularLocation>
        <location evidence="1">Membrane</location>
        <topology evidence="1">Multi-pass membrane protein</topology>
    </subcellularLocation>
</comment>
<dbReference type="Gene3D" id="3.30.70.1350">
    <property type="entry name" value="Cation efflux protein, cytoplasmic domain"/>
    <property type="match status" value="1"/>
</dbReference>
<dbReference type="InterPro" id="IPR027470">
    <property type="entry name" value="Cation_efflux_CTD"/>
</dbReference>
<feature type="transmembrane region" description="Helical" evidence="7">
    <location>
        <begin position="154"/>
        <end position="173"/>
    </location>
</feature>
<dbReference type="Proteomes" id="UP000008544">
    <property type="component" value="Chromosome"/>
</dbReference>
<dbReference type="InterPro" id="IPR036837">
    <property type="entry name" value="Cation_efflux_CTD_sf"/>
</dbReference>
<dbReference type="Gene3D" id="1.20.1510.10">
    <property type="entry name" value="Cation efflux protein transmembrane domain"/>
    <property type="match status" value="1"/>
</dbReference>
<dbReference type="PANTHER" id="PTHR43840">
    <property type="entry name" value="MITOCHONDRIAL METAL TRANSPORTER 1-RELATED"/>
    <property type="match status" value="1"/>
</dbReference>
<evidence type="ECO:0000256" key="1">
    <source>
        <dbReference type="ARBA" id="ARBA00004141"/>
    </source>
</evidence>
<dbReference type="FunFam" id="1.20.1510.10:FF:000006">
    <property type="entry name" value="Divalent cation efflux transporter"/>
    <property type="match status" value="1"/>
</dbReference>
<protein>
    <submittedName>
        <fullName evidence="10">Cation diffusion facilitator family transporter</fullName>
    </submittedName>
</protein>
<feature type="domain" description="Cation efflux protein cytoplasmic" evidence="9">
    <location>
        <begin position="188"/>
        <end position="267"/>
    </location>
</feature>
<keyword evidence="11" id="KW-1185">Reference proteome</keyword>
<evidence type="ECO:0000313" key="10">
    <source>
        <dbReference type="EMBL" id="ACA60491.1"/>
    </source>
</evidence>
<evidence type="ECO:0000259" key="8">
    <source>
        <dbReference type="Pfam" id="PF01545"/>
    </source>
</evidence>
<dbReference type="InterPro" id="IPR058533">
    <property type="entry name" value="Cation_efflux_TM"/>
</dbReference>